<reference evidence="10" key="1">
    <citation type="submission" date="2016-12" db="EMBL/GenBank/DDBJ databases">
        <authorList>
            <person name="Varghese N."/>
            <person name="Submissions S."/>
        </authorList>
    </citation>
    <scope>NUCLEOTIDE SEQUENCE [LARGE SCALE GENOMIC DNA]</scope>
    <source>
        <strain evidence="10">DSM 18830</strain>
    </source>
</reference>
<dbReference type="Pfam" id="PF07980">
    <property type="entry name" value="SusD_RagB"/>
    <property type="match status" value="1"/>
</dbReference>
<evidence type="ECO:0000313" key="10">
    <source>
        <dbReference type="Proteomes" id="UP000184611"/>
    </source>
</evidence>
<dbReference type="InterPro" id="IPR012944">
    <property type="entry name" value="SusD_RagB_dom"/>
</dbReference>
<evidence type="ECO:0000256" key="1">
    <source>
        <dbReference type="ARBA" id="ARBA00004442"/>
    </source>
</evidence>
<dbReference type="PROSITE" id="PS51257">
    <property type="entry name" value="PROKAR_LIPOPROTEIN"/>
    <property type="match status" value="1"/>
</dbReference>
<feature type="domain" description="RagB/SusD" evidence="7">
    <location>
        <begin position="310"/>
        <end position="424"/>
    </location>
</feature>
<dbReference type="Pfam" id="PF14322">
    <property type="entry name" value="SusD-like_3"/>
    <property type="match status" value="1"/>
</dbReference>
<keyword evidence="3 6" id="KW-0732">Signal</keyword>
<keyword evidence="5" id="KW-0998">Cell outer membrane</keyword>
<dbReference type="Gene3D" id="1.25.40.390">
    <property type="match status" value="1"/>
</dbReference>
<evidence type="ECO:0000256" key="3">
    <source>
        <dbReference type="ARBA" id="ARBA00022729"/>
    </source>
</evidence>
<evidence type="ECO:0000256" key="6">
    <source>
        <dbReference type="SAM" id="SignalP"/>
    </source>
</evidence>
<dbReference type="STRING" id="416016.SAMN05443547_1614"/>
<dbReference type="EMBL" id="FRYK01000002">
    <property type="protein sequence ID" value="SHO73259.1"/>
    <property type="molecule type" value="Genomic_DNA"/>
</dbReference>
<evidence type="ECO:0000256" key="5">
    <source>
        <dbReference type="ARBA" id="ARBA00023237"/>
    </source>
</evidence>
<organism evidence="9 10">
    <name type="scientific">Flavobacterium cucumis</name>
    <dbReference type="NCBI Taxonomy" id="416016"/>
    <lineage>
        <taxon>Bacteria</taxon>
        <taxon>Pseudomonadati</taxon>
        <taxon>Bacteroidota</taxon>
        <taxon>Flavobacteriia</taxon>
        <taxon>Flavobacteriales</taxon>
        <taxon>Flavobacteriaceae</taxon>
        <taxon>Flavobacterium</taxon>
    </lineage>
</organism>
<feature type="domain" description="SusD-like N-terminal" evidence="8">
    <location>
        <begin position="64"/>
        <end position="224"/>
    </location>
</feature>
<dbReference type="OrthoDB" id="621570at2"/>
<evidence type="ECO:0000256" key="4">
    <source>
        <dbReference type="ARBA" id="ARBA00023136"/>
    </source>
</evidence>
<evidence type="ECO:0000259" key="8">
    <source>
        <dbReference type="Pfam" id="PF14322"/>
    </source>
</evidence>
<feature type="chain" id="PRO_5012636188" evidence="6">
    <location>
        <begin position="24"/>
        <end position="458"/>
    </location>
</feature>
<dbReference type="CDD" id="cd08977">
    <property type="entry name" value="SusD"/>
    <property type="match status" value="1"/>
</dbReference>
<dbReference type="InterPro" id="IPR011990">
    <property type="entry name" value="TPR-like_helical_dom_sf"/>
</dbReference>
<feature type="signal peptide" evidence="6">
    <location>
        <begin position="1"/>
        <end position="23"/>
    </location>
</feature>
<dbReference type="RefSeq" id="WP_073583176.1">
    <property type="nucleotide sequence ID" value="NZ_CBCSEA010000006.1"/>
</dbReference>
<dbReference type="Proteomes" id="UP000184611">
    <property type="component" value="Unassembled WGS sequence"/>
</dbReference>
<dbReference type="GO" id="GO:0009279">
    <property type="term" value="C:cell outer membrane"/>
    <property type="evidence" value="ECO:0007669"/>
    <property type="project" value="UniProtKB-SubCell"/>
</dbReference>
<gene>
    <name evidence="9" type="ORF">SAMN05443547_1614</name>
</gene>
<evidence type="ECO:0000259" key="7">
    <source>
        <dbReference type="Pfam" id="PF07980"/>
    </source>
</evidence>
<keyword evidence="10" id="KW-1185">Reference proteome</keyword>
<keyword evidence="4" id="KW-0472">Membrane</keyword>
<evidence type="ECO:0000313" key="9">
    <source>
        <dbReference type="EMBL" id="SHO73259.1"/>
    </source>
</evidence>
<sequence>MKTLFKLYCFVFLLLMVVTSCESFTEIEVPQSQLTGPAVFEDVNTANAALVNAYARLREEGMVTGTAFGLSHLLGNYADELTFYGSNTSFQSFNNHTLVPSNSFLATLWNTSYSQLYALNSIIEGLDNTSAIAEEDKEKLKGEALFLRAYIHFYLTNCFGEIPYITTTNYLQNATVSKNSIAEVNQNIVQDLEDAIALLPLNYPSSERVRANKYVAKAMLARQHLYLGNWEQAESAATAVLNSGVYTWELNVANVFLKENPGIIWALHPGIAGLNTKDARTFVFSIGPPTRPALSQDLINEFELNDTRRTNWTRTITNGSQSWYHAYKYKKTLNTGTSQEYTILFRLAELYLIRAEARAEQDNTTAALEDLNKVRNRAGLANSIAVTKAQILAAVLQERKMELFTEQGHRWLDLKRTGNAAAVLSPIKPNWQNTHIVFPLPEAELLLNSNLLPQNTGY</sequence>
<name>A0A1M7ZWI7_9FLAO</name>
<comment type="similarity">
    <text evidence="2">Belongs to the SusD family.</text>
</comment>
<evidence type="ECO:0000256" key="2">
    <source>
        <dbReference type="ARBA" id="ARBA00006275"/>
    </source>
</evidence>
<dbReference type="AlphaFoldDB" id="A0A1M7ZWI7"/>
<proteinExistence type="inferred from homology"/>
<comment type="subcellular location">
    <subcellularLocation>
        <location evidence="1">Cell outer membrane</location>
    </subcellularLocation>
</comment>
<accession>A0A1M7ZWI7</accession>
<protein>
    <submittedName>
        <fullName evidence="9">RagB/SusD domain-containing protein</fullName>
    </submittedName>
</protein>
<dbReference type="SUPFAM" id="SSF48452">
    <property type="entry name" value="TPR-like"/>
    <property type="match status" value="1"/>
</dbReference>
<dbReference type="InterPro" id="IPR033985">
    <property type="entry name" value="SusD-like_N"/>
</dbReference>